<reference evidence="2" key="2">
    <citation type="submission" date="2022-12" db="EMBL/GenBank/DDBJ databases">
        <title>Distinct polysaccharide growth profiles of human intestinal Prevotella copri isolates.</title>
        <authorList>
            <person name="Fehlner-Peach H."/>
            <person name="Magnabosco C."/>
            <person name="Raghavan V."/>
            <person name="Scher J.U."/>
            <person name="Tett A."/>
            <person name="Cox L.M."/>
            <person name="Gottsegen C."/>
            <person name="Watters A."/>
            <person name="Wiltshire- Gordon J.D."/>
            <person name="Segata N."/>
            <person name="Bonneau R."/>
            <person name="Littman D.R."/>
        </authorList>
    </citation>
    <scope>NUCLEOTIDE SEQUENCE</scope>
    <source>
        <strain evidence="2">IA624</strain>
        <strain evidence="1">IAQ1179</strain>
        <strain evidence="4">iAQ1179</strain>
    </source>
</reference>
<dbReference type="AlphaFoldDB" id="A0AA90VE72"/>
<organism evidence="2 3">
    <name type="scientific">Segatella copri</name>
    <dbReference type="NCBI Taxonomy" id="165179"/>
    <lineage>
        <taxon>Bacteria</taxon>
        <taxon>Pseudomonadati</taxon>
        <taxon>Bacteroidota</taxon>
        <taxon>Bacteroidia</taxon>
        <taxon>Bacteroidales</taxon>
        <taxon>Prevotellaceae</taxon>
        <taxon>Segatella</taxon>
    </lineage>
</organism>
<protein>
    <submittedName>
        <fullName evidence="2">Uncharacterized protein</fullName>
    </submittedName>
</protein>
<proteinExistence type="predicted"/>
<evidence type="ECO:0000313" key="2">
    <source>
        <dbReference type="EMBL" id="MQO09483.1"/>
    </source>
</evidence>
<evidence type="ECO:0000313" key="4">
    <source>
        <dbReference type="Proteomes" id="UP000442105"/>
    </source>
</evidence>
<dbReference type="Proteomes" id="UP000442105">
    <property type="component" value="Unassembled WGS sequence"/>
</dbReference>
<name>A0AA90VE72_9BACT</name>
<dbReference type="PROSITE" id="PS51257">
    <property type="entry name" value="PROKAR_LIPOPROTEIN"/>
    <property type="match status" value="1"/>
</dbReference>
<dbReference type="RefSeq" id="WP_153096919.1">
    <property type="nucleotide sequence ID" value="NZ_VZBP01000081.1"/>
</dbReference>
<sequence>MNIKSNKIVLAVIAVLMSGCNNNKAHNALDSDSLAQYRDTLIGKFNGIDVDTLICEPIDSLSPKEDGTYGGCHYEWRV</sequence>
<gene>
    <name evidence="2" type="ORF">F7D57_07080</name>
    <name evidence="1" type="ORF">F7D95_04020</name>
</gene>
<comment type="caution">
    <text evidence="2">The sequence shown here is derived from an EMBL/GenBank/DDBJ whole genome shotgun (WGS) entry which is preliminary data.</text>
</comment>
<evidence type="ECO:0000313" key="3">
    <source>
        <dbReference type="Proteomes" id="UP000405805"/>
    </source>
</evidence>
<dbReference type="EMBL" id="VZBP01000081">
    <property type="protein sequence ID" value="MQO09483.1"/>
    <property type="molecule type" value="Genomic_DNA"/>
</dbReference>
<dbReference type="EMBL" id="VZCW01000087">
    <property type="protein sequence ID" value="MQN12004.1"/>
    <property type="molecule type" value="Genomic_DNA"/>
</dbReference>
<evidence type="ECO:0000313" key="1">
    <source>
        <dbReference type="EMBL" id="MQN12004.1"/>
    </source>
</evidence>
<dbReference type="Proteomes" id="UP000405805">
    <property type="component" value="Unassembled WGS sequence"/>
</dbReference>
<reference evidence="3" key="1">
    <citation type="submission" date="2019-09" db="EMBL/GenBank/DDBJ databases">
        <title>Distinct polysaccharide growth profiles of human intestinal Prevotella copri isolates.</title>
        <authorList>
            <person name="Fehlner-Peach H."/>
            <person name="Magnabosco C."/>
            <person name="Raghavan V."/>
            <person name="Scher J.U."/>
            <person name="Tett A."/>
            <person name="Cox L.M."/>
            <person name="Gottsegen C."/>
            <person name="Watters A."/>
            <person name="Wiltshire- Gordon J.D."/>
            <person name="Segata N."/>
            <person name="Bonneau R."/>
            <person name="Littman D.R."/>
        </authorList>
    </citation>
    <scope>NUCLEOTIDE SEQUENCE [LARGE SCALE GENOMIC DNA]</scope>
    <source>
        <strain evidence="3">iA624</strain>
    </source>
</reference>
<accession>A0AA90VE72</accession>